<gene>
    <name evidence="3" type="ORF">DUNSADRAFT_7196</name>
</gene>
<feature type="signal peptide" evidence="2">
    <location>
        <begin position="1"/>
        <end position="33"/>
    </location>
</feature>
<comment type="caution">
    <text evidence="3">The sequence shown here is derived from an EMBL/GenBank/DDBJ whole genome shotgun (WGS) entry which is preliminary data.</text>
</comment>
<proteinExistence type="predicted"/>
<feature type="transmembrane region" description="Helical" evidence="1">
    <location>
        <begin position="149"/>
        <end position="168"/>
    </location>
</feature>
<evidence type="ECO:0008006" key="5">
    <source>
        <dbReference type="Google" id="ProtNLM"/>
    </source>
</evidence>
<feature type="transmembrane region" description="Helical" evidence="1">
    <location>
        <begin position="80"/>
        <end position="99"/>
    </location>
</feature>
<keyword evidence="2" id="KW-0732">Signal</keyword>
<dbReference type="Proteomes" id="UP000815325">
    <property type="component" value="Unassembled WGS sequence"/>
</dbReference>
<keyword evidence="4" id="KW-1185">Reference proteome</keyword>
<protein>
    <recommendedName>
        <fullName evidence="5">MARVEL domain-containing protein</fullName>
    </recommendedName>
</protein>
<evidence type="ECO:0000313" key="4">
    <source>
        <dbReference type="Proteomes" id="UP000815325"/>
    </source>
</evidence>
<feature type="transmembrane region" description="Helical" evidence="1">
    <location>
        <begin position="111"/>
        <end position="129"/>
    </location>
</feature>
<evidence type="ECO:0000256" key="1">
    <source>
        <dbReference type="SAM" id="Phobius"/>
    </source>
</evidence>
<keyword evidence="1" id="KW-0472">Membrane</keyword>
<keyword evidence="1" id="KW-0812">Transmembrane</keyword>
<keyword evidence="1" id="KW-1133">Transmembrane helix</keyword>
<reference evidence="3" key="1">
    <citation type="submission" date="2017-08" db="EMBL/GenBank/DDBJ databases">
        <authorList>
            <person name="Polle J.E."/>
            <person name="Barry K."/>
            <person name="Cushman J."/>
            <person name="Schmutz J."/>
            <person name="Tran D."/>
            <person name="Hathwaick L.T."/>
            <person name="Yim W.C."/>
            <person name="Jenkins J."/>
            <person name="Mckie-Krisberg Z.M."/>
            <person name="Prochnik S."/>
            <person name="Lindquist E."/>
            <person name="Dockter R.B."/>
            <person name="Adam C."/>
            <person name="Molina H."/>
            <person name="Bunkerborg J."/>
            <person name="Jin E."/>
            <person name="Buchheim M."/>
            <person name="Magnuson J."/>
        </authorList>
    </citation>
    <scope>NUCLEOTIDE SEQUENCE</scope>
    <source>
        <strain evidence="3">CCAP 19/18</strain>
    </source>
</reference>
<accession>A0ABQ7GLV7</accession>
<name>A0ABQ7GLV7_DUNSA</name>
<organism evidence="3 4">
    <name type="scientific">Dunaliella salina</name>
    <name type="common">Green alga</name>
    <name type="synonym">Protococcus salinus</name>
    <dbReference type="NCBI Taxonomy" id="3046"/>
    <lineage>
        <taxon>Eukaryota</taxon>
        <taxon>Viridiplantae</taxon>
        <taxon>Chlorophyta</taxon>
        <taxon>core chlorophytes</taxon>
        <taxon>Chlorophyceae</taxon>
        <taxon>CS clade</taxon>
        <taxon>Chlamydomonadales</taxon>
        <taxon>Dunaliellaceae</taxon>
        <taxon>Dunaliella</taxon>
    </lineage>
</organism>
<dbReference type="EMBL" id="MU069698">
    <property type="protein sequence ID" value="KAF5835594.1"/>
    <property type="molecule type" value="Genomic_DNA"/>
</dbReference>
<feature type="chain" id="PRO_5045201368" description="MARVEL domain-containing protein" evidence="2">
    <location>
        <begin position="34"/>
        <end position="183"/>
    </location>
</feature>
<evidence type="ECO:0000256" key="2">
    <source>
        <dbReference type="SAM" id="SignalP"/>
    </source>
</evidence>
<sequence>MALHQTGAKIGMACMLFLQFCGWVVSIGGTAHATNECREETNEWTAKNALGESGHLQPFPGSSAEEDRAYDCGVHFSLDWWIIAFQLFMIIFGFLAVFVELFHTKFTVMNLFAIATALFTLYTSIYVKLGYQYEGGSHSDNSVGQGFKTAAAGGIIVCVCNYIFMFIFGSEEGASGEAESSKA</sequence>
<evidence type="ECO:0000313" key="3">
    <source>
        <dbReference type="EMBL" id="KAF5835594.1"/>
    </source>
</evidence>